<dbReference type="InterPro" id="IPR000608">
    <property type="entry name" value="UBC"/>
</dbReference>
<dbReference type="PROSITE" id="PS50127">
    <property type="entry name" value="UBC_2"/>
    <property type="match status" value="1"/>
</dbReference>
<dbReference type="SUPFAM" id="SSF54495">
    <property type="entry name" value="UBC-like"/>
    <property type="match status" value="1"/>
</dbReference>
<comment type="caution">
    <text evidence="2">The sequence shown here is derived from an EMBL/GenBank/DDBJ whole genome shotgun (WGS) entry which is preliminary data.</text>
</comment>
<dbReference type="Proteomes" id="UP000070089">
    <property type="component" value="Unassembled WGS sequence"/>
</dbReference>
<dbReference type="InterPro" id="IPR016135">
    <property type="entry name" value="UBQ-conjugating_enzyme/RWD"/>
</dbReference>
<evidence type="ECO:0000259" key="1">
    <source>
        <dbReference type="PROSITE" id="PS50127"/>
    </source>
</evidence>
<dbReference type="InterPro" id="IPR050113">
    <property type="entry name" value="Ub_conjugating_enzyme"/>
</dbReference>
<dbReference type="PANTHER" id="PTHR24067">
    <property type="entry name" value="UBIQUITIN-CONJUGATING ENZYME E2"/>
    <property type="match status" value="1"/>
</dbReference>
<evidence type="ECO:0000313" key="3">
    <source>
        <dbReference type="Proteomes" id="UP000070089"/>
    </source>
</evidence>
<feature type="domain" description="UBC core" evidence="1">
    <location>
        <begin position="21"/>
        <end position="165"/>
    </location>
</feature>
<dbReference type="AlphaFoldDB" id="A0A132NNG6"/>
<evidence type="ECO:0000313" key="2">
    <source>
        <dbReference type="EMBL" id="KWX11551.1"/>
    </source>
</evidence>
<proteinExistence type="predicted"/>
<protein>
    <submittedName>
        <fullName evidence="2">Ubiquitin-conjugating enzyme E2</fullName>
    </submittedName>
</protein>
<dbReference type="Pfam" id="PF00179">
    <property type="entry name" value="UQ_con"/>
    <property type="match status" value="1"/>
</dbReference>
<name>A0A132NNG6_GIAIN</name>
<dbReference type="OrthoDB" id="10249254at2759"/>
<dbReference type="SMART" id="SM00212">
    <property type="entry name" value="UBCc"/>
    <property type="match status" value="1"/>
</dbReference>
<accession>A0A132NNG6</accession>
<dbReference type="VEuPathDB" id="GiardiaDB:QR46_4490"/>
<dbReference type="Gene3D" id="3.10.110.10">
    <property type="entry name" value="Ubiquitin Conjugating Enzyme"/>
    <property type="match status" value="1"/>
</dbReference>
<dbReference type="EMBL" id="JXTI01000175">
    <property type="protein sequence ID" value="KWX11551.1"/>
    <property type="molecule type" value="Genomic_DNA"/>
</dbReference>
<organism evidence="2 3">
    <name type="scientific">Giardia duodenalis assemblage B</name>
    <dbReference type="NCBI Taxonomy" id="1394984"/>
    <lineage>
        <taxon>Eukaryota</taxon>
        <taxon>Metamonada</taxon>
        <taxon>Diplomonadida</taxon>
        <taxon>Hexamitidae</taxon>
        <taxon>Giardiinae</taxon>
        <taxon>Giardia</taxon>
    </lineage>
</organism>
<sequence>MEVSFMSTFKNHSYLSALILMASSRLQSEFKRLQLMPPRYMFVDFDGIDLSEWDTCMIGPPGSPYEACLFHVHLSVGKNYPISPPIITFNSRIFHPNISDRGLVCPDLVSKDWVHTMGIHDLMELLQDILMNPRIERPYVMDTHAARIYTSDARAFVQKAKKVSS</sequence>
<dbReference type="CDD" id="cd00195">
    <property type="entry name" value="UBCc_UEV"/>
    <property type="match status" value="1"/>
</dbReference>
<gene>
    <name evidence="2" type="ORF">QR46_4490</name>
</gene>
<reference evidence="2 3" key="1">
    <citation type="journal article" date="2015" name="Mol. Biochem. Parasitol.">
        <title>Identification of polymorphic genes for use in assemblage B genotyping assays through comparative genomics of multiple assemblage B Giardia duodenalis isolates.</title>
        <authorList>
            <person name="Wielinga C."/>
            <person name="Thompson R.C."/>
            <person name="Monis P."/>
            <person name="Ryan U."/>
        </authorList>
    </citation>
    <scope>NUCLEOTIDE SEQUENCE [LARGE SCALE GENOMIC DNA]</scope>
    <source>
        <strain evidence="2 3">BAH15c1</strain>
    </source>
</reference>